<protein>
    <recommendedName>
        <fullName evidence="3">Aldehyde dehydrogenase domain-containing protein</fullName>
    </recommendedName>
</protein>
<dbReference type="InterPro" id="IPR050740">
    <property type="entry name" value="Aldehyde_DH_Superfamily"/>
</dbReference>
<evidence type="ECO:0000256" key="1">
    <source>
        <dbReference type="ARBA" id="ARBA00009986"/>
    </source>
</evidence>
<proteinExistence type="inferred from homology"/>
<dbReference type="InterPro" id="IPR016163">
    <property type="entry name" value="Ald_DH_C"/>
</dbReference>
<evidence type="ECO:0000259" key="3">
    <source>
        <dbReference type="Pfam" id="PF00171"/>
    </source>
</evidence>
<dbReference type="GO" id="GO:0009450">
    <property type="term" value="P:gamma-aminobutyric acid catabolic process"/>
    <property type="evidence" value="ECO:0007669"/>
    <property type="project" value="TreeGrafter"/>
</dbReference>
<dbReference type="Pfam" id="PF00171">
    <property type="entry name" value="Aldedh"/>
    <property type="match status" value="1"/>
</dbReference>
<comment type="similarity">
    <text evidence="1">Belongs to the aldehyde dehydrogenase family.</text>
</comment>
<dbReference type="GO" id="GO:0004777">
    <property type="term" value="F:succinate-semialdehyde dehydrogenase (NAD+) activity"/>
    <property type="evidence" value="ECO:0007669"/>
    <property type="project" value="TreeGrafter"/>
</dbReference>
<keyword evidence="2" id="KW-0560">Oxidoreductase</keyword>
<dbReference type="Gene3D" id="3.40.309.10">
    <property type="entry name" value="Aldehyde Dehydrogenase, Chain A, domain 2"/>
    <property type="match status" value="1"/>
</dbReference>
<sequence>MNTFPPVGAHLIAGDWVTEGAAGTGVSLNPARPDEPVGDYPIGDAGTASDAVGAAVEAQTSWRSLPFGARARILEQAARLFDERADDLALLCTLEEGKTLAESHGEATLAAETFRYQAAIAKMSSERIFPNNVPGETIRTVRVPLGVVGVVTPWNFPLLIPVWKLAPALAAGNTVVWKPASDTPLLSVAIARLLADAGLPDGVLNLVLGPGSMGAAMVADERVDGVTFTGSVPVGQRIRDVVTARNGRVQLELGGHNPCIVFDDADLDLAVAGAVGGAMGATGQKCTATRRVIAVGDVHDELLEQMATAVEALQVGDGREDGTEIGPLVSAGARTEVAEAVDAAIAEGAKAVVVNSTAPDGPCYYAPTLFSGTPDLTICRDEVFGPVSTVVRADSEDEAFALANDTQFGLSASIFTNDLWRIDRAIHELEAGIIKVNAPTTGSEIHAPFGGEKNSSGHAAREQGDTAIDFFTRTRTAYIRPGTRR</sequence>
<dbReference type="Gene3D" id="3.40.605.10">
    <property type="entry name" value="Aldehyde Dehydrogenase, Chain A, domain 1"/>
    <property type="match status" value="1"/>
</dbReference>
<feature type="domain" description="Aldehyde dehydrogenase" evidence="3">
    <location>
        <begin position="20"/>
        <end position="476"/>
    </location>
</feature>
<dbReference type="EMBL" id="UINC01001362">
    <property type="protein sequence ID" value="SUZ78681.1"/>
    <property type="molecule type" value="Genomic_DNA"/>
</dbReference>
<accession>A0A381QH61</accession>
<dbReference type="InterPro" id="IPR015590">
    <property type="entry name" value="Aldehyde_DH_dom"/>
</dbReference>
<evidence type="ECO:0000256" key="2">
    <source>
        <dbReference type="ARBA" id="ARBA00023002"/>
    </source>
</evidence>
<dbReference type="InterPro" id="IPR016162">
    <property type="entry name" value="Ald_DH_N"/>
</dbReference>
<gene>
    <name evidence="4" type="ORF">METZ01_LOCUS31535</name>
</gene>
<reference evidence="4" key="1">
    <citation type="submission" date="2018-05" db="EMBL/GenBank/DDBJ databases">
        <authorList>
            <person name="Lanie J.A."/>
            <person name="Ng W.-L."/>
            <person name="Kazmierczak K.M."/>
            <person name="Andrzejewski T.M."/>
            <person name="Davidsen T.M."/>
            <person name="Wayne K.J."/>
            <person name="Tettelin H."/>
            <person name="Glass J.I."/>
            <person name="Rusch D."/>
            <person name="Podicherti R."/>
            <person name="Tsui H.-C.T."/>
            <person name="Winkler M.E."/>
        </authorList>
    </citation>
    <scope>NUCLEOTIDE SEQUENCE</scope>
</reference>
<dbReference type="PANTHER" id="PTHR43353:SF5">
    <property type="entry name" value="SUCCINATE-SEMIALDEHYDE DEHYDROGENASE, MITOCHONDRIAL"/>
    <property type="match status" value="1"/>
</dbReference>
<evidence type="ECO:0000313" key="4">
    <source>
        <dbReference type="EMBL" id="SUZ78681.1"/>
    </source>
</evidence>
<dbReference type="PANTHER" id="PTHR43353">
    <property type="entry name" value="SUCCINATE-SEMIALDEHYDE DEHYDROGENASE, MITOCHONDRIAL"/>
    <property type="match status" value="1"/>
</dbReference>
<dbReference type="InterPro" id="IPR016161">
    <property type="entry name" value="Ald_DH/histidinol_DH"/>
</dbReference>
<name>A0A381QH61_9ZZZZ</name>
<dbReference type="AlphaFoldDB" id="A0A381QH61"/>
<dbReference type="FunFam" id="3.40.605.10:FF:000007">
    <property type="entry name" value="NAD/NADP-dependent betaine aldehyde dehydrogenase"/>
    <property type="match status" value="1"/>
</dbReference>
<dbReference type="SUPFAM" id="SSF53720">
    <property type="entry name" value="ALDH-like"/>
    <property type="match status" value="1"/>
</dbReference>
<organism evidence="4">
    <name type="scientific">marine metagenome</name>
    <dbReference type="NCBI Taxonomy" id="408172"/>
    <lineage>
        <taxon>unclassified sequences</taxon>
        <taxon>metagenomes</taxon>
        <taxon>ecological metagenomes</taxon>
    </lineage>
</organism>